<reference evidence="2" key="1">
    <citation type="journal article" date="2017" name="Nat. Ecol. Evol.">
        <title>Genome expansion and lineage-specific genetic innovations in the forest pathogenic fungi Armillaria.</title>
        <authorList>
            <person name="Sipos G."/>
            <person name="Prasanna A.N."/>
            <person name="Walter M.C."/>
            <person name="O'Connor E."/>
            <person name="Balint B."/>
            <person name="Krizsan K."/>
            <person name="Kiss B."/>
            <person name="Hess J."/>
            <person name="Varga T."/>
            <person name="Slot J."/>
            <person name="Riley R."/>
            <person name="Boka B."/>
            <person name="Rigling D."/>
            <person name="Barry K."/>
            <person name="Lee J."/>
            <person name="Mihaltcheva S."/>
            <person name="LaButti K."/>
            <person name="Lipzen A."/>
            <person name="Waldron R."/>
            <person name="Moloney N.M."/>
            <person name="Sperisen C."/>
            <person name="Kredics L."/>
            <person name="Vagvoelgyi C."/>
            <person name="Patrignani A."/>
            <person name="Fitzpatrick D."/>
            <person name="Nagy I."/>
            <person name="Doyle S."/>
            <person name="Anderson J.B."/>
            <person name="Grigoriev I.V."/>
            <person name="Gueldener U."/>
            <person name="Muensterkoetter M."/>
            <person name="Nagy L.G."/>
        </authorList>
    </citation>
    <scope>NUCLEOTIDE SEQUENCE [LARGE SCALE GENOMIC DNA]</scope>
    <source>
        <strain evidence="2">28-4</strain>
    </source>
</reference>
<gene>
    <name evidence="1" type="ORF">ARMSODRAFT_980528</name>
</gene>
<accession>A0A2H3AVG6</accession>
<dbReference type="Proteomes" id="UP000218334">
    <property type="component" value="Unassembled WGS sequence"/>
</dbReference>
<evidence type="ECO:0000313" key="2">
    <source>
        <dbReference type="Proteomes" id="UP000218334"/>
    </source>
</evidence>
<proteinExistence type="predicted"/>
<name>A0A2H3AVG6_9AGAR</name>
<organism evidence="1 2">
    <name type="scientific">Armillaria solidipes</name>
    <dbReference type="NCBI Taxonomy" id="1076256"/>
    <lineage>
        <taxon>Eukaryota</taxon>
        <taxon>Fungi</taxon>
        <taxon>Dikarya</taxon>
        <taxon>Basidiomycota</taxon>
        <taxon>Agaricomycotina</taxon>
        <taxon>Agaricomycetes</taxon>
        <taxon>Agaricomycetidae</taxon>
        <taxon>Agaricales</taxon>
        <taxon>Marasmiineae</taxon>
        <taxon>Physalacriaceae</taxon>
        <taxon>Armillaria</taxon>
    </lineage>
</organism>
<sequence length="158" mass="17477">MSVSPARRQTKMVPEILDPKYGYLPMCSKTENPADSEQDLAAFWHKQGCVATSGREGRDALSWSPVPVMRYNCHFKGAAIGGTKVRKCSVGKDSTHLRLALLGKVALPSDLDKHHVKPNYNLNGGLEQKRPGRKLKTYPFFRLWFQEALGVASSSSSS</sequence>
<protein>
    <submittedName>
        <fullName evidence="1">Uncharacterized protein</fullName>
    </submittedName>
</protein>
<dbReference type="EMBL" id="KZ293464">
    <property type="protein sequence ID" value="PBK62685.1"/>
    <property type="molecule type" value="Genomic_DNA"/>
</dbReference>
<evidence type="ECO:0000313" key="1">
    <source>
        <dbReference type="EMBL" id="PBK62685.1"/>
    </source>
</evidence>
<dbReference type="AlphaFoldDB" id="A0A2H3AVG6"/>
<keyword evidence="2" id="KW-1185">Reference proteome</keyword>